<dbReference type="InterPro" id="IPR049144">
    <property type="entry name" value="FAM186A_B_N"/>
</dbReference>
<evidence type="ECO:0000259" key="4">
    <source>
        <dbReference type="Pfam" id="PF20865"/>
    </source>
</evidence>
<keyword evidence="7" id="KW-1185">Reference proteome</keyword>
<protein>
    <submittedName>
        <fullName evidence="6">Uncharacterized LOC109869398</fullName>
    </submittedName>
</protein>
<feature type="compositionally biased region" description="Low complexity" evidence="2">
    <location>
        <begin position="590"/>
        <end position="600"/>
    </location>
</feature>
<proteinExistence type="predicted"/>
<keyword evidence="3" id="KW-0472">Membrane</keyword>
<feature type="domain" description="FAM186A/B N-terminal" evidence="5">
    <location>
        <begin position="3"/>
        <end position="236"/>
    </location>
</feature>
<gene>
    <name evidence="6" type="primary">LOC109869398</name>
</gene>
<dbReference type="Pfam" id="PF20870">
    <property type="entry name" value="FAM186A-B_N"/>
    <property type="match status" value="1"/>
</dbReference>
<dbReference type="InterPro" id="IPR049146">
    <property type="entry name" value="FAM186A_B_C"/>
</dbReference>
<evidence type="ECO:0000313" key="7">
    <source>
        <dbReference type="Proteomes" id="UP000694557"/>
    </source>
</evidence>
<feature type="transmembrane region" description="Helical" evidence="3">
    <location>
        <begin position="768"/>
        <end position="790"/>
    </location>
</feature>
<feature type="domain" description="FAM186A/B C-terminal" evidence="4">
    <location>
        <begin position="680"/>
        <end position="745"/>
    </location>
</feature>
<dbReference type="Pfam" id="PF20865">
    <property type="entry name" value="FAM186A-B_C"/>
    <property type="match status" value="2"/>
</dbReference>
<dbReference type="AlphaFoldDB" id="A0A8C7LIC2"/>
<keyword evidence="1" id="KW-0175">Coiled coil</keyword>
<feature type="compositionally biased region" description="Polar residues" evidence="2">
    <location>
        <begin position="1020"/>
        <end position="1029"/>
    </location>
</feature>
<feature type="domain" description="FAM186A/B C-terminal" evidence="4">
    <location>
        <begin position="793"/>
        <end position="887"/>
    </location>
</feature>
<reference evidence="6" key="2">
    <citation type="submission" date="2025-09" db="UniProtKB">
        <authorList>
            <consortium name="Ensembl"/>
        </authorList>
    </citation>
    <scope>IDENTIFICATION</scope>
</reference>
<evidence type="ECO:0000259" key="5">
    <source>
        <dbReference type="Pfam" id="PF20870"/>
    </source>
</evidence>
<organism evidence="6 7">
    <name type="scientific">Oncorhynchus kisutch</name>
    <name type="common">Coho salmon</name>
    <name type="synonym">Salmo kisutch</name>
    <dbReference type="NCBI Taxonomy" id="8019"/>
    <lineage>
        <taxon>Eukaryota</taxon>
        <taxon>Metazoa</taxon>
        <taxon>Chordata</taxon>
        <taxon>Craniata</taxon>
        <taxon>Vertebrata</taxon>
        <taxon>Euteleostomi</taxon>
        <taxon>Actinopterygii</taxon>
        <taxon>Neopterygii</taxon>
        <taxon>Teleostei</taxon>
        <taxon>Protacanthopterygii</taxon>
        <taxon>Salmoniformes</taxon>
        <taxon>Salmonidae</taxon>
        <taxon>Salmoninae</taxon>
        <taxon>Oncorhynchus</taxon>
    </lineage>
</organism>
<accession>A0A8C7LIC2</accession>
<name>A0A8C7LIC2_ONCKI</name>
<keyword evidence="3" id="KW-1133">Transmembrane helix</keyword>
<feature type="region of interest" description="Disordered" evidence="2">
    <location>
        <begin position="1003"/>
        <end position="1037"/>
    </location>
</feature>
<reference evidence="6" key="1">
    <citation type="submission" date="2025-08" db="UniProtKB">
        <authorList>
            <consortium name="Ensembl"/>
        </authorList>
    </citation>
    <scope>IDENTIFICATION</scope>
</reference>
<dbReference type="GeneTree" id="ENSGT00990000205462"/>
<dbReference type="Ensembl" id="ENSOKIT00005125145.1">
    <property type="protein sequence ID" value="ENSOKIP00005117048.1"/>
    <property type="gene ID" value="ENSOKIG00005050654.1"/>
</dbReference>
<feature type="compositionally biased region" description="Acidic residues" evidence="2">
    <location>
        <begin position="372"/>
        <end position="383"/>
    </location>
</feature>
<feature type="region of interest" description="Disordered" evidence="2">
    <location>
        <begin position="316"/>
        <end position="399"/>
    </location>
</feature>
<evidence type="ECO:0000313" key="6">
    <source>
        <dbReference type="Ensembl" id="ENSOKIP00005117048.1"/>
    </source>
</evidence>
<sequence length="1128" mass="129026">MMDMAGRLHVILNSVNKALCRMRLASAVEEEDDDLITQSQHLEEKRRRGQQLVTIQAFLQSSLDKENELSVVLQWLRNMNQELVEVEEDEDFREVDGITEEWVEEMQDKIQSFMSDIQACIVRLHELCGFLFELDTRKTKKKEAEHKKGGVWHWWLESKVDARTILKIQELQPPTVDRMMAEPSLATKSSTDLSFMLGDISKSMSCNKAMSMAFKFIQTGLHNLNEALQERTGEAHKAQAQLDEMKANDCRANLARAKAELEGGKTRITKLEGDNYNLQEEIAAHKFQIHKLEGMVRSGQQGSVIKFIEPVMEFPMTQSQTQPESTSVPFNPKYPRRPPPSKKEQKPKIAPSVVESQLPKSPPKTAAWTEPESIEEEYVEEEIPPTPSPVSEEEIKPEPSPDELDLFEAMEKNSTSLLDGFQSSVFNIIEKSLSVKGIGLEADKANDAIKLYIILQKTIRDSFNNITSKLHGKFTDSILSMPFEEDTTKSPGDMLKEINSMFVSHDQNIESLGANDHMLMKEEDKNAKSASKTGPHQECRHSVSEVLIQLKNINNMSKQQTCKMRLALENLIDMNNKLDNEPKTEEEQPSTSHFSISSSDSFVEEEEIRVEKKRHHHIEKTVKVPVEKRINRRHTPHQTMRKVLKPRLIDTANQGDMERYKMEIEEEGRKIEKTVMVGVTYQVNVVSQRTNLNLLRQAAISGEISTELYSMAKDLITHILGMDEMRLACLLRKFMAYRSVQQVRYDKNLCSYSFLVKLFCSYDSRDHLLIRTCIFGIQLIFLPLIFLVSYNLNMQLVAARELKDGQSVKEIYSFLTKMDVYQKRTLRRWSAKQAAIEHSRKTCLARMLYLFSEIRQDYNVHLLTPFPCSSHSRQHLAIKSHKLTWSLNPGCQLRHLPTPAQTPHLVMPASEAGPLSGVRELLRGQLPTLWHCNLTMNNMQLARKMASPPCNLSSIPLLMQMDVNHSRATALRSAQGRACGSPPRISDAPPRRYAPRWRRCRCPGSTRGSAPPPTPDAPRQQWSSPSQERSPLEEHEEWRGWRKEMMGQQPTSALKRMDFLFICLEKLRQAFSWNISVLTRCALFPSYQEYARQAFCKAKYIKTVVTTSAEVRSSPCLGGVRQSTSSVF</sequence>
<dbReference type="Proteomes" id="UP000694557">
    <property type="component" value="Unassembled WGS sequence"/>
</dbReference>
<feature type="region of interest" description="Disordered" evidence="2">
    <location>
        <begin position="579"/>
        <end position="600"/>
    </location>
</feature>
<feature type="coiled-coil region" evidence="1">
    <location>
        <begin position="221"/>
        <end position="274"/>
    </location>
</feature>
<keyword evidence="3" id="KW-0812">Transmembrane</keyword>
<evidence type="ECO:0000256" key="1">
    <source>
        <dbReference type="SAM" id="Coils"/>
    </source>
</evidence>
<evidence type="ECO:0000256" key="3">
    <source>
        <dbReference type="SAM" id="Phobius"/>
    </source>
</evidence>
<evidence type="ECO:0000256" key="2">
    <source>
        <dbReference type="SAM" id="MobiDB-lite"/>
    </source>
</evidence>
<feature type="compositionally biased region" description="Polar residues" evidence="2">
    <location>
        <begin position="316"/>
        <end position="328"/>
    </location>
</feature>